<dbReference type="InParanoid" id="K5WQV6"/>
<dbReference type="GeneID" id="18914713"/>
<dbReference type="STRING" id="650164.K5WQV6"/>
<evidence type="ECO:0000313" key="3">
    <source>
        <dbReference type="Proteomes" id="UP000008370"/>
    </source>
</evidence>
<dbReference type="RefSeq" id="XP_007389614.1">
    <property type="nucleotide sequence ID" value="XM_007389552.1"/>
</dbReference>
<reference evidence="2 3" key="1">
    <citation type="journal article" date="2012" name="BMC Genomics">
        <title>Comparative genomics of the white-rot fungi, Phanerochaete carnosa and P. chrysosporium, to elucidate the genetic basis of the distinct wood types they colonize.</title>
        <authorList>
            <person name="Suzuki H."/>
            <person name="MacDonald J."/>
            <person name="Syed K."/>
            <person name="Salamov A."/>
            <person name="Hori C."/>
            <person name="Aerts A."/>
            <person name="Henrissat B."/>
            <person name="Wiebenga A."/>
            <person name="vanKuyk P.A."/>
            <person name="Barry K."/>
            <person name="Lindquist E."/>
            <person name="LaButti K."/>
            <person name="Lapidus A."/>
            <person name="Lucas S."/>
            <person name="Coutinho P."/>
            <person name="Gong Y."/>
            <person name="Samejima M."/>
            <person name="Mahadevan R."/>
            <person name="Abou-Zaid M."/>
            <person name="de Vries R.P."/>
            <person name="Igarashi K."/>
            <person name="Yadav J.S."/>
            <person name="Grigoriev I.V."/>
            <person name="Master E.R."/>
        </authorList>
    </citation>
    <scope>NUCLEOTIDE SEQUENCE [LARGE SCALE GENOMIC DNA]</scope>
    <source>
        <strain evidence="2 3">HHB-10118-sp</strain>
    </source>
</reference>
<evidence type="ECO:0000259" key="1">
    <source>
        <dbReference type="PROSITE" id="PS50097"/>
    </source>
</evidence>
<keyword evidence="3" id="KW-1185">Reference proteome</keyword>
<dbReference type="HOGENOM" id="CLU_033082_3_2_1"/>
<dbReference type="OrthoDB" id="2743342at2759"/>
<dbReference type="Proteomes" id="UP000008370">
    <property type="component" value="Unassembled WGS sequence"/>
</dbReference>
<protein>
    <recommendedName>
        <fullName evidence="1">BTB domain-containing protein</fullName>
    </recommendedName>
</protein>
<name>K5WQV6_PHACS</name>
<dbReference type="EMBL" id="JH930468">
    <property type="protein sequence ID" value="EKM61830.1"/>
    <property type="molecule type" value="Genomic_DNA"/>
</dbReference>
<accession>K5WQV6</accession>
<dbReference type="InterPro" id="IPR000210">
    <property type="entry name" value="BTB/POZ_dom"/>
</dbReference>
<gene>
    <name evidence="2" type="ORF">PHACADRAFT_24962</name>
</gene>
<dbReference type="PROSITE" id="PS50097">
    <property type="entry name" value="BTB"/>
    <property type="match status" value="1"/>
</dbReference>
<proteinExistence type="predicted"/>
<sequence>MVRRLQIQADIGNDGTPSKKRRKLEKLGENASTAFASQHAMEAFQPLHAELWWHDGNVIIAADQMSFKLHASVLERHSSVFSELLNDAQARHNPPELFEGCRVLRVDDKGVHLAELFRVLYDGGGCVLEASNIIYRAHSASCRGFFDWRKPIEFTDLRRITLVAIKYKVQHIIDEAVVRLEYLFPTSFDPDRLDSDFYIGVHEGHPVHCPEAANAIGVAALARAIDHENPPPFIVMALYRCTSFDAKTLLDLQSYDEQLASVDLSSCLGAITSLETAVRKVRGPVADALDKPMCSSKVCHSGMKSLVCEWIRSGMFSGPYPLSSCERGFRRHAEKHPNKKVCKSCEEGLIKAINERRRELFADLGKIFNISTWPAGIQAKV</sequence>
<feature type="domain" description="BTB" evidence="1">
    <location>
        <begin position="56"/>
        <end position="123"/>
    </location>
</feature>
<dbReference type="AlphaFoldDB" id="K5WQV6"/>
<organism evidence="2 3">
    <name type="scientific">Phanerochaete carnosa (strain HHB-10118-sp)</name>
    <name type="common">White-rot fungus</name>
    <name type="synonym">Peniophora carnosa</name>
    <dbReference type="NCBI Taxonomy" id="650164"/>
    <lineage>
        <taxon>Eukaryota</taxon>
        <taxon>Fungi</taxon>
        <taxon>Dikarya</taxon>
        <taxon>Basidiomycota</taxon>
        <taxon>Agaricomycotina</taxon>
        <taxon>Agaricomycetes</taxon>
        <taxon>Polyporales</taxon>
        <taxon>Phanerochaetaceae</taxon>
        <taxon>Phanerochaete</taxon>
    </lineage>
</organism>
<dbReference type="KEGG" id="pco:PHACADRAFT_24962"/>
<evidence type="ECO:0000313" key="2">
    <source>
        <dbReference type="EMBL" id="EKM61830.1"/>
    </source>
</evidence>